<gene>
    <name evidence="2" type="ORF">CTAYLR_004931</name>
</gene>
<name>A0AAD7XND5_9STRA</name>
<accession>A0AAD7XND5</accession>
<organism evidence="2 3">
    <name type="scientific">Chrysophaeum taylorii</name>
    <dbReference type="NCBI Taxonomy" id="2483200"/>
    <lineage>
        <taxon>Eukaryota</taxon>
        <taxon>Sar</taxon>
        <taxon>Stramenopiles</taxon>
        <taxon>Ochrophyta</taxon>
        <taxon>Pelagophyceae</taxon>
        <taxon>Pelagomonadales</taxon>
        <taxon>Pelagomonadaceae</taxon>
        <taxon>Chrysophaeum</taxon>
    </lineage>
</organism>
<evidence type="ECO:0000313" key="3">
    <source>
        <dbReference type="Proteomes" id="UP001230188"/>
    </source>
</evidence>
<keyword evidence="1" id="KW-1133">Transmembrane helix</keyword>
<dbReference type="Proteomes" id="UP001230188">
    <property type="component" value="Unassembled WGS sequence"/>
</dbReference>
<keyword evidence="3" id="KW-1185">Reference proteome</keyword>
<sequence length="488" mass="54003">MGGGYEPIGDSRQRTTGVAAFALAAAVVLLVANASLLRWPVLRRRSITSVGEKERVGDPSALDFELYKIALSSRVGDSNLIREFVNETIAPMDPNFDLGCGGVKINAYLLPYGPQLHWVESSILSDDPAPIEDWQTYFETVNGGLSEFNAFMHNKISMFTTNLAGPLAILRQRDVSMLLRRSTGYTTGAASPVGEVAHVVFSISGRAYEFLAPIAGNLIRETRDWPEWDDTLECPPAHRLDENLDEYSTTYEAYVDDASSLMSAWKRERGYFPPMLAHVGVAIVEEDLTLVRHGLFDDLSSIAGIHAYEEYATDDAGDCVVYRIPTVSSKGFRAPVRYVINPAASRELAARGHGRSVAEYNQYIHSIHERTAAAYDDWEGWDHWLDQHIGLKYVGHRNEAVARMLNDNLTSVAVGQRTTADYGQEKAVHWYTGYRGSISWEYWVTGCSEFSTNGEADVCACISANNDALFAAEFGTNCTGLGDWYENG</sequence>
<reference evidence="2" key="1">
    <citation type="submission" date="2023-01" db="EMBL/GenBank/DDBJ databases">
        <title>Metagenome sequencing of chrysophaentin producing Chrysophaeum taylorii.</title>
        <authorList>
            <person name="Davison J."/>
            <person name="Bewley C."/>
        </authorList>
    </citation>
    <scope>NUCLEOTIDE SEQUENCE</scope>
    <source>
        <strain evidence="2">NIES-1699</strain>
    </source>
</reference>
<protein>
    <submittedName>
        <fullName evidence="2">Uncharacterized protein</fullName>
    </submittedName>
</protein>
<dbReference type="EMBL" id="JAQMWT010000021">
    <property type="protein sequence ID" value="KAJ8613813.1"/>
    <property type="molecule type" value="Genomic_DNA"/>
</dbReference>
<evidence type="ECO:0000313" key="2">
    <source>
        <dbReference type="EMBL" id="KAJ8613813.1"/>
    </source>
</evidence>
<proteinExistence type="predicted"/>
<comment type="caution">
    <text evidence="2">The sequence shown here is derived from an EMBL/GenBank/DDBJ whole genome shotgun (WGS) entry which is preliminary data.</text>
</comment>
<keyword evidence="1" id="KW-0812">Transmembrane</keyword>
<dbReference type="AlphaFoldDB" id="A0AAD7XND5"/>
<keyword evidence="1" id="KW-0472">Membrane</keyword>
<feature type="transmembrane region" description="Helical" evidence="1">
    <location>
        <begin position="18"/>
        <end position="37"/>
    </location>
</feature>
<evidence type="ECO:0000256" key="1">
    <source>
        <dbReference type="SAM" id="Phobius"/>
    </source>
</evidence>